<protein>
    <submittedName>
        <fullName evidence="1">Uncharacterized protein</fullName>
    </submittedName>
</protein>
<sequence>MSYDSDDEIVGCDIRITREQLVILNHKLTKNEKQLDIQNSSINSKIEDLLYSIDEFNYMTYKNVIREIDEFLAEINGRLIIIETKLDMRDVLGKQKGKFINILTNYVSNAEVVEYYSNTNNNAAEYTIYDSIKEYDKMKCTLKKINESIAEFFGRLHNINKICNKTVKRVTFKFNLLS</sequence>
<name>A0A3G5AD07_9VIRU</name>
<proteinExistence type="predicted"/>
<organism evidence="1">
    <name type="scientific">Satyrvirus sp</name>
    <dbReference type="NCBI Taxonomy" id="2487771"/>
    <lineage>
        <taxon>Viruses</taxon>
        <taxon>Varidnaviria</taxon>
        <taxon>Bamfordvirae</taxon>
        <taxon>Nucleocytoviricota</taxon>
        <taxon>Megaviricetes</taxon>
        <taxon>Imitervirales</taxon>
        <taxon>Mimiviridae</taxon>
        <taxon>Megamimivirinae</taxon>
    </lineage>
</organism>
<accession>A0A3G5AD07</accession>
<gene>
    <name evidence="1" type="ORF">Satyrvirus4_2</name>
</gene>
<evidence type="ECO:0000313" key="1">
    <source>
        <dbReference type="EMBL" id="AYV85105.1"/>
    </source>
</evidence>
<reference evidence="1" key="1">
    <citation type="submission" date="2018-10" db="EMBL/GenBank/DDBJ databases">
        <title>Hidden diversity of soil giant viruses.</title>
        <authorList>
            <person name="Schulz F."/>
            <person name="Alteio L."/>
            <person name="Goudeau D."/>
            <person name="Ryan E.M."/>
            <person name="Malmstrom R.R."/>
            <person name="Blanchard J."/>
            <person name="Woyke T."/>
        </authorList>
    </citation>
    <scope>NUCLEOTIDE SEQUENCE</scope>
    <source>
        <strain evidence="1">SAV1</strain>
    </source>
</reference>
<dbReference type="EMBL" id="MK072440">
    <property type="protein sequence ID" value="AYV85105.1"/>
    <property type="molecule type" value="Genomic_DNA"/>
</dbReference>